<dbReference type="InterPro" id="IPR053147">
    <property type="entry name" value="Hsp_HslJ-like"/>
</dbReference>
<sequence length="157" mass="18043">MRLKKQNQCFLKYSIMKKLLFILSLFLIVSCGNSEEKISEDPADLNSLNGDYELLEMDGEDISSEGFILNFNGSEQRLSGKTGCNNFVTAYKIEDSIVKFNPPLGTKMYCEGQMEYEEIFNEVIPEIRNVKISDKDLIFLSEENQELLNLQKKENSE</sequence>
<dbReference type="Gene3D" id="2.40.128.270">
    <property type="match status" value="1"/>
</dbReference>
<dbReference type="EMBL" id="LKTS01000001">
    <property type="protein sequence ID" value="PKD21424.1"/>
    <property type="molecule type" value="Genomic_DNA"/>
</dbReference>
<protein>
    <recommendedName>
        <fullName evidence="1">DUF306 domain-containing protein</fullName>
    </recommendedName>
</protein>
<comment type="caution">
    <text evidence="2">The sequence shown here is derived from an EMBL/GenBank/DDBJ whole genome shotgun (WGS) entry which is preliminary data.</text>
</comment>
<organism evidence="2 3">
    <name type="scientific">Salegentibacter salinarum</name>
    <dbReference type="NCBI Taxonomy" id="447422"/>
    <lineage>
        <taxon>Bacteria</taxon>
        <taxon>Pseudomonadati</taxon>
        <taxon>Bacteroidota</taxon>
        <taxon>Flavobacteriia</taxon>
        <taxon>Flavobacteriales</taxon>
        <taxon>Flavobacteriaceae</taxon>
        <taxon>Salegentibacter</taxon>
    </lineage>
</organism>
<dbReference type="PANTHER" id="PTHR35535">
    <property type="entry name" value="HEAT SHOCK PROTEIN HSLJ"/>
    <property type="match status" value="1"/>
</dbReference>
<dbReference type="InterPro" id="IPR038670">
    <property type="entry name" value="HslJ-like_sf"/>
</dbReference>
<reference evidence="2 3" key="1">
    <citation type="submission" date="2015-10" db="EMBL/GenBank/DDBJ databases">
        <title>Draft genome sequence of Salegentibacter salinarum KCTC 12975.</title>
        <authorList>
            <person name="Lin W."/>
            <person name="Zheng Q."/>
        </authorList>
    </citation>
    <scope>NUCLEOTIDE SEQUENCE [LARGE SCALE GENOMIC DNA]</scope>
    <source>
        <strain evidence="2 3">KCTC 12975</strain>
    </source>
</reference>
<gene>
    <name evidence="2" type="ORF">APR41_00080</name>
</gene>
<dbReference type="Pfam" id="PF03724">
    <property type="entry name" value="META"/>
    <property type="match status" value="1"/>
</dbReference>
<accession>A0A2N0U352</accession>
<dbReference type="InterPro" id="IPR005184">
    <property type="entry name" value="DUF306_Meta_HslJ"/>
</dbReference>
<dbReference type="PROSITE" id="PS51257">
    <property type="entry name" value="PROKAR_LIPOPROTEIN"/>
    <property type="match status" value="1"/>
</dbReference>
<evidence type="ECO:0000259" key="1">
    <source>
        <dbReference type="Pfam" id="PF03724"/>
    </source>
</evidence>
<evidence type="ECO:0000313" key="2">
    <source>
        <dbReference type="EMBL" id="PKD21424.1"/>
    </source>
</evidence>
<feature type="domain" description="DUF306" evidence="1">
    <location>
        <begin position="49"/>
        <end position="150"/>
    </location>
</feature>
<keyword evidence="3" id="KW-1185">Reference proteome</keyword>
<proteinExistence type="predicted"/>
<dbReference type="STRING" id="447422.SAMN05660903_00552"/>
<name>A0A2N0U352_9FLAO</name>
<dbReference type="Proteomes" id="UP000232673">
    <property type="component" value="Unassembled WGS sequence"/>
</dbReference>
<dbReference type="PANTHER" id="PTHR35535:SF1">
    <property type="entry name" value="HEAT SHOCK PROTEIN HSLJ"/>
    <property type="match status" value="1"/>
</dbReference>
<dbReference type="AlphaFoldDB" id="A0A2N0U352"/>
<evidence type="ECO:0000313" key="3">
    <source>
        <dbReference type="Proteomes" id="UP000232673"/>
    </source>
</evidence>